<evidence type="ECO:0000256" key="2">
    <source>
        <dbReference type="ARBA" id="ARBA00022692"/>
    </source>
</evidence>
<feature type="signal peptide" evidence="6">
    <location>
        <begin position="1"/>
        <end position="21"/>
    </location>
</feature>
<keyword evidence="3 5" id="KW-1133">Transmembrane helix</keyword>
<evidence type="ECO:0000256" key="4">
    <source>
        <dbReference type="ARBA" id="ARBA00023136"/>
    </source>
</evidence>
<evidence type="ECO:0000313" key="8">
    <source>
        <dbReference type="Proteomes" id="UP000324767"/>
    </source>
</evidence>
<reference evidence="7 8" key="1">
    <citation type="submission" date="2019-09" db="EMBL/GenBank/DDBJ databases">
        <title>The hologenome of the rock-dwelling lichen Lasallia pustulata.</title>
        <authorList>
            <person name="Greshake Tzovaras B."/>
            <person name="Segers F."/>
            <person name="Bicker A."/>
            <person name="Dal Grande F."/>
            <person name="Otte J."/>
            <person name="Hankeln T."/>
            <person name="Schmitt I."/>
            <person name="Ebersberger I."/>
        </authorList>
    </citation>
    <scope>NUCLEOTIDE SEQUENCE [LARGE SCALE GENOMIC DNA]</scope>
    <source>
        <strain evidence="7">A1-1</strain>
    </source>
</reference>
<evidence type="ECO:0000256" key="1">
    <source>
        <dbReference type="ARBA" id="ARBA00004141"/>
    </source>
</evidence>
<dbReference type="InterPro" id="IPR035952">
    <property type="entry name" value="Rhomboid-like_sf"/>
</dbReference>
<protein>
    <submittedName>
        <fullName evidence="7">Uncharacterized protein</fullName>
    </submittedName>
</protein>
<feature type="transmembrane region" description="Helical" evidence="5">
    <location>
        <begin position="31"/>
        <end position="56"/>
    </location>
</feature>
<evidence type="ECO:0000256" key="3">
    <source>
        <dbReference type="ARBA" id="ARBA00022989"/>
    </source>
</evidence>
<feature type="chain" id="PRO_5024429922" evidence="6">
    <location>
        <begin position="22"/>
        <end position="363"/>
    </location>
</feature>
<comment type="caution">
    <text evidence="7">The sequence shown here is derived from an EMBL/GenBank/DDBJ whole genome shotgun (WGS) entry which is preliminary data.</text>
</comment>
<keyword evidence="2 5" id="KW-0812">Transmembrane</keyword>
<dbReference type="Proteomes" id="UP000324767">
    <property type="component" value="Unassembled WGS sequence"/>
</dbReference>
<dbReference type="EMBL" id="VXIT01000020">
    <property type="protein sequence ID" value="KAA6407131.1"/>
    <property type="molecule type" value="Genomic_DNA"/>
</dbReference>
<dbReference type="AlphaFoldDB" id="A0A5M8PCZ5"/>
<keyword evidence="4 5" id="KW-0472">Membrane</keyword>
<comment type="subcellular location">
    <subcellularLocation>
        <location evidence="1">Membrane</location>
        <topology evidence="1">Multi-pass membrane protein</topology>
    </subcellularLocation>
</comment>
<gene>
    <name evidence="7" type="ORF">FRX48_09197</name>
</gene>
<dbReference type="SUPFAM" id="SSF144091">
    <property type="entry name" value="Rhomboid-like"/>
    <property type="match status" value="1"/>
</dbReference>
<evidence type="ECO:0000313" key="7">
    <source>
        <dbReference type="EMBL" id="KAA6407131.1"/>
    </source>
</evidence>
<name>A0A5M8PCZ5_9LECA</name>
<evidence type="ECO:0000256" key="5">
    <source>
        <dbReference type="SAM" id="Phobius"/>
    </source>
</evidence>
<keyword evidence="6" id="KW-0732">Signal</keyword>
<proteinExistence type="predicted"/>
<evidence type="ECO:0000256" key="6">
    <source>
        <dbReference type="SAM" id="SignalP"/>
    </source>
</evidence>
<sequence length="363" mass="38584">MSLSPYWLLLLTLLVPLPFNTDRRGRRTPWVTYILIALNVLAYCFTGLETYARWGWFQSPAFYRPADRNLRSRQPRAFVLEHGVFVAVWAACGGSARWEAFLALYLGGGIAAGCCTWHYPAVSPKVVVPLWGVRGDLGDHGPVCIGSTGADPAVLAARPALRSTWDIEVPAVAGVCLWMLQNIGGGIFSLEPAAAARPTGRISAALCLGLVAAELTGLLRTDARTIFCRMRDTGVFGTGPGPTGSRAGDAGAVRDFWNTTAGAGGPLRPGSAGAGPAAAAFGAGASALAGALEAMGEPDGAVVLLSALTEETPDAPEDEMARLKLGQLLRKRDRRGQTQFWMVFLPSTRTRNGRVVPKKYNKC</sequence>
<accession>A0A5M8PCZ5</accession>
<dbReference type="GO" id="GO:0016020">
    <property type="term" value="C:membrane"/>
    <property type="evidence" value="ECO:0007669"/>
    <property type="project" value="UniProtKB-SubCell"/>
</dbReference>
<organism evidence="7 8">
    <name type="scientific">Lasallia pustulata</name>
    <dbReference type="NCBI Taxonomy" id="136370"/>
    <lineage>
        <taxon>Eukaryota</taxon>
        <taxon>Fungi</taxon>
        <taxon>Dikarya</taxon>
        <taxon>Ascomycota</taxon>
        <taxon>Pezizomycotina</taxon>
        <taxon>Lecanoromycetes</taxon>
        <taxon>OSLEUM clade</taxon>
        <taxon>Umbilicariomycetidae</taxon>
        <taxon>Umbilicariales</taxon>
        <taxon>Umbilicariaceae</taxon>
        <taxon>Lasallia</taxon>
    </lineage>
</organism>